<evidence type="ECO:0000313" key="8">
    <source>
        <dbReference type="EMBL" id="PWA16371.1"/>
    </source>
</evidence>
<dbReference type="GO" id="GO:0046951">
    <property type="term" value="P:ketone body biosynthetic process"/>
    <property type="evidence" value="ECO:0007669"/>
    <property type="project" value="TreeGrafter"/>
</dbReference>
<dbReference type="GO" id="GO:0004419">
    <property type="term" value="F:hydroxymethylglutaryl-CoA lyase activity"/>
    <property type="evidence" value="ECO:0007669"/>
    <property type="project" value="UniProtKB-EC"/>
</dbReference>
<dbReference type="PROSITE" id="PS01062">
    <property type="entry name" value="HMG_COA_LYASE"/>
    <property type="match status" value="1"/>
</dbReference>
<dbReference type="EMBL" id="NHOQ01002481">
    <property type="protein sequence ID" value="PWA16371.1"/>
    <property type="molecule type" value="Genomic_DNA"/>
</dbReference>
<dbReference type="PROSITE" id="PS50991">
    <property type="entry name" value="PYR_CT"/>
    <property type="match status" value="1"/>
</dbReference>
<evidence type="ECO:0000256" key="5">
    <source>
        <dbReference type="ARBA" id="ARBA00023239"/>
    </source>
</evidence>
<gene>
    <name evidence="8" type="ORF">CCH79_00004649</name>
</gene>
<evidence type="ECO:0000256" key="1">
    <source>
        <dbReference type="ARBA" id="ARBA00005143"/>
    </source>
</evidence>
<dbReference type="PANTHER" id="PTHR42738:SF18">
    <property type="entry name" value="HYDROXYMETHYLGLUTARYL-COA LYASE, MITOCHONDRIAL"/>
    <property type="match status" value="1"/>
</dbReference>
<dbReference type="EC" id="4.1.3.4" evidence="3"/>
<comment type="caution">
    <text evidence="8">The sequence shown here is derived from an EMBL/GenBank/DDBJ whole genome shotgun (WGS) entry which is preliminary data.</text>
</comment>
<comment type="similarity">
    <text evidence="2">Belongs to the HMG-CoA lyase family.</text>
</comment>
<dbReference type="FunFam" id="3.20.20.70:FF:000038">
    <property type="entry name" value="Hydroxymethylglutaryl-CoA lyase, mitochondrial"/>
    <property type="match status" value="1"/>
</dbReference>
<dbReference type="Proteomes" id="UP000250572">
    <property type="component" value="Unassembled WGS sequence"/>
</dbReference>
<evidence type="ECO:0000259" key="7">
    <source>
        <dbReference type="PROSITE" id="PS50991"/>
    </source>
</evidence>
<evidence type="ECO:0000313" key="9">
    <source>
        <dbReference type="Proteomes" id="UP000250572"/>
    </source>
</evidence>
<dbReference type="UniPathway" id="UPA00896">
    <property type="reaction ID" value="UER00863"/>
</dbReference>
<name>A0A315VBL3_GAMAF</name>
<evidence type="ECO:0000256" key="3">
    <source>
        <dbReference type="ARBA" id="ARBA00012910"/>
    </source>
</evidence>
<organism evidence="8 9">
    <name type="scientific">Gambusia affinis</name>
    <name type="common">Western mosquitofish</name>
    <name type="synonym">Heterandria affinis</name>
    <dbReference type="NCBI Taxonomy" id="33528"/>
    <lineage>
        <taxon>Eukaryota</taxon>
        <taxon>Metazoa</taxon>
        <taxon>Chordata</taxon>
        <taxon>Craniata</taxon>
        <taxon>Vertebrata</taxon>
        <taxon>Euteleostomi</taxon>
        <taxon>Actinopterygii</taxon>
        <taxon>Neopterygii</taxon>
        <taxon>Teleostei</taxon>
        <taxon>Neoteleostei</taxon>
        <taxon>Acanthomorphata</taxon>
        <taxon>Ovalentaria</taxon>
        <taxon>Atherinomorphae</taxon>
        <taxon>Cyprinodontiformes</taxon>
        <taxon>Poeciliidae</taxon>
        <taxon>Poeciliinae</taxon>
        <taxon>Gambusia</taxon>
    </lineage>
</organism>
<protein>
    <recommendedName>
        <fullName evidence="3">hydroxymethylglutaryl-CoA lyase</fullName>
        <ecNumber evidence="3">4.1.3.4</ecNumber>
    </recommendedName>
</protein>
<dbReference type="NCBIfam" id="NF004283">
    <property type="entry name" value="PRK05692.1"/>
    <property type="match status" value="1"/>
</dbReference>
<comment type="catalytic activity">
    <reaction evidence="6">
        <text>(3S)-3-hydroxy-3-methylglutaryl-CoA = acetoacetate + acetyl-CoA</text>
        <dbReference type="Rhea" id="RHEA:24404"/>
        <dbReference type="ChEBI" id="CHEBI:13705"/>
        <dbReference type="ChEBI" id="CHEBI:43074"/>
        <dbReference type="ChEBI" id="CHEBI:57288"/>
        <dbReference type="EC" id="4.1.3.4"/>
    </reaction>
</comment>
<comment type="pathway">
    <text evidence="1">Metabolic intermediate metabolism; (S)-3-hydroxy-3-methylglutaryl-CoA degradation; acetoacetate from (S)-3-hydroxy-3-methylglutaryl-CoA: step 1/1.</text>
</comment>
<dbReference type="CDD" id="cd07938">
    <property type="entry name" value="DRE_TIM_HMGL"/>
    <property type="match status" value="1"/>
</dbReference>
<keyword evidence="9" id="KW-1185">Reference proteome</keyword>
<dbReference type="InterPro" id="IPR000891">
    <property type="entry name" value="PYR_CT"/>
</dbReference>
<evidence type="ECO:0000256" key="4">
    <source>
        <dbReference type="ARBA" id="ARBA00022723"/>
    </source>
</evidence>
<evidence type="ECO:0000256" key="6">
    <source>
        <dbReference type="ARBA" id="ARBA00049877"/>
    </source>
</evidence>
<dbReference type="Pfam" id="PF00682">
    <property type="entry name" value="HMGL-like"/>
    <property type="match status" value="1"/>
</dbReference>
<dbReference type="Gene3D" id="3.20.20.70">
    <property type="entry name" value="Aldolase class I"/>
    <property type="match status" value="1"/>
</dbReference>
<dbReference type="InterPro" id="IPR013785">
    <property type="entry name" value="Aldolase_TIM"/>
</dbReference>
<dbReference type="PANTHER" id="PTHR42738">
    <property type="entry name" value="HYDROXYMETHYLGLUTARYL-COA LYASE"/>
    <property type="match status" value="1"/>
</dbReference>
<feature type="domain" description="Pyruvate carboxyltransferase" evidence="7">
    <location>
        <begin position="45"/>
        <end position="321"/>
    </location>
</feature>
<reference evidence="8 9" key="1">
    <citation type="journal article" date="2018" name="G3 (Bethesda)">
        <title>A High-Quality Reference Genome for the Invasive Mosquitofish Gambusia affinis Using a Chicago Library.</title>
        <authorList>
            <person name="Hoffberg S.L."/>
            <person name="Troendle N.J."/>
            <person name="Glenn T.C."/>
            <person name="Mahmud O."/>
            <person name="Louha S."/>
            <person name="Chalopin D."/>
            <person name="Bennetzen J.L."/>
            <person name="Mauricio R."/>
        </authorList>
    </citation>
    <scope>NUCLEOTIDE SEQUENCE [LARGE SCALE GENOMIC DNA]</scope>
    <source>
        <strain evidence="8">NE01/NJP1002.9</strain>
        <tissue evidence="8">Muscle</tissue>
    </source>
</reference>
<dbReference type="InterPro" id="IPR043594">
    <property type="entry name" value="HMGL"/>
</dbReference>
<dbReference type="InterPro" id="IPR000138">
    <property type="entry name" value="HMG_CoA_lyase_AS"/>
</dbReference>
<proteinExistence type="inferred from homology"/>
<dbReference type="GO" id="GO:0046872">
    <property type="term" value="F:metal ion binding"/>
    <property type="evidence" value="ECO:0007669"/>
    <property type="project" value="UniProtKB-KW"/>
</dbReference>
<dbReference type="GO" id="GO:0006552">
    <property type="term" value="P:L-leucine catabolic process"/>
    <property type="evidence" value="ECO:0007669"/>
    <property type="project" value="TreeGrafter"/>
</dbReference>
<dbReference type="SUPFAM" id="SSF51569">
    <property type="entry name" value="Aldolase"/>
    <property type="match status" value="1"/>
</dbReference>
<keyword evidence="5" id="KW-0456">Lyase</keyword>
<dbReference type="AlphaFoldDB" id="A0A315VBL3"/>
<accession>A0A315VBL3</accession>
<sequence>MAATMRLVNRTTLRLRMGQQYMSFSSAPKEKTACVKAAHALPQTVKIVEVGPRDGLQNEKTVVPTEAKINLINMLSESGLPVIEATSFVSPKWVPQMADQVEVMKGIIKKPGVSYPVLTPNLKGFQAAVSATHCCVPLKAGASEVAIFGAASELFSKKNINCSVEESLQRFEEVMKAAKEAAVPVRGYVSCVVGCPYEGQVAPEKVAHVAKRLYSMGCYEISLGDTIGVGTPGSMTKMLEAVTKEVPVSALAVHCHDTYGQALANILIALQMGISVVDSSVAGLGGCPYAQGASGNVATEDVVYMLHGLGIQTGVDLSKLMEAGAFICRTINRKTSSKLFVITEFGPVLSVAVIAVRHMHHHHERRAGDEDELQGPQADVGDGEEVIVADVGTARLLGVAVKVLLLIPPNPFSCDHVHHHPEHKHHRQPYPSKCSGVFVHSTEEGLEGFPVHFADL</sequence>
<evidence type="ECO:0000256" key="2">
    <source>
        <dbReference type="ARBA" id="ARBA00009405"/>
    </source>
</evidence>
<keyword evidence="4" id="KW-0479">Metal-binding</keyword>
<dbReference type="STRING" id="33528.ENSGAFP00000026842"/>